<organism evidence="1 2">
    <name type="scientific">Hyalomma asiaticum</name>
    <name type="common">Tick</name>
    <dbReference type="NCBI Taxonomy" id="266040"/>
    <lineage>
        <taxon>Eukaryota</taxon>
        <taxon>Metazoa</taxon>
        <taxon>Ecdysozoa</taxon>
        <taxon>Arthropoda</taxon>
        <taxon>Chelicerata</taxon>
        <taxon>Arachnida</taxon>
        <taxon>Acari</taxon>
        <taxon>Parasitiformes</taxon>
        <taxon>Ixodida</taxon>
        <taxon>Ixodoidea</taxon>
        <taxon>Ixodidae</taxon>
        <taxon>Hyalomminae</taxon>
        <taxon>Hyalomma</taxon>
    </lineage>
</organism>
<proteinExistence type="predicted"/>
<dbReference type="EMBL" id="CM023482">
    <property type="protein sequence ID" value="KAH6938879.1"/>
    <property type="molecule type" value="Genomic_DNA"/>
</dbReference>
<accession>A0ACB7SY93</accession>
<evidence type="ECO:0000313" key="2">
    <source>
        <dbReference type="Proteomes" id="UP000821845"/>
    </source>
</evidence>
<comment type="caution">
    <text evidence="1">The sequence shown here is derived from an EMBL/GenBank/DDBJ whole genome shotgun (WGS) entry which is preliminary data.</text>
</comment>
<evidence type="ECO:0000313" key="1">
    <source>
        <dbReference type="EMBL" id="KAH6938879.1"/>
    </source>
</evidence>
<sequence>MADEEGTSSSTNASELKLPHFCLKNPRMWFSQVEVRFQLRRITSQESKYFYVIGTLPPHIDNALDDVLASTPSEKAYDEQKSTVLK</sequence>
<reference evidence="1" key="1">
    <citation type="submission" date="2020-05" db="EMBL/GenBank/DDBJ databases">
        <title>Large-scale comparative analyses of tick genomes elucidate their genetic diversity and vector capacities.</title>
        <authorList>
            <person name="Jia N."/>
            <person name="Wang J."/>
            <person name="Shi W."/>
            <person name="Du L."/>
            <person name="Sun Y."/>
            <person name="Zhan W."/>
            <person name="Jiang J."/>
            <person name="Wang Q."/>
            <person name="Zhang B."/>
            <person name="Ji P."/>
            <person name="Sakyi L.B."/>
            <person name="Cui X."/>
            <person name="Yuan T."/>
            <person name="Jiang B."/>
            <person name="Yang W."/>
            <person name="Lam T.T.-Y."/>
            <person name="Chang Q."/>
            <person name="Ding S."/>
            <person name="Wang X."/>
            <person name="Zhu J."/>
            <person name="Ruan X."/>
            <person name="Zhao L."/>
            <person name="Wei J."/>
            <person name="Que T."/>
            <person name="Du C."/>
            <person name="Cheng J."/>
            <person name="Dai P."/>
            <person name="Han X."/>
            <person name="Huang E."/>
            <person name="Gao Y."/>
            <person name="Liu J."/>
            <person name="Shao H."/>
            <person name="Ye R."/>
            <person name="Li L."/>
            <person name="Wei W."/>
            <person name="Wang X."/>
            <person name="Wang C."/>
            <person name="Yang T."/>
            <person name="Huo Q."/>
            <person name="Li W."/>
            <person name="Guo W."/>
            <person name="Chen H."/>
            <person name="Zhou L."/>
            <person name="Ni X."/>
            <person name="Tian J."/>
            <person name="Zhou Y."/>
            <person name="Sheng Y."/>
            <person name="Liu T."/>
            <person name="Pan Y."/>
            <person name="Xia L."/>
            <person name="Li J."/>
            <person name="Zhao F."/>
            <person name="Cao W."/>
        </authorList>
    </citation>
    <scope>NUCLEOTIDE SEQUENCE</scope>
    <source>
        <strain evidence="1">Hyas-2018</strain>
    </source>
</reference>
<keyword evidence="2" id="KW-1185">Reference proteome</keyword>
<name>A0ACB7SY93_HYAAI</name>
<dbReference type="Proteomes" id="UP000821845">
    <property type="component" value="Chromosome 2"/>
</dbReference>
<protein>
    <submittedName>
        <fullName evidence="1">Uncharacterized protein</fullName>
    </submittedName>
</protein>
<gene>
    <name evidence="1" type="ORF">HPB50_014395</name>
</gene>